<dbReference type="InterPro" id="IPR019861">
    <property type="entry name" value="PorP/SprF_Bacteroidetes"/>
</dbReference>
<name>A0ABY4M1X0_9FLAO</name>
<feature type="region of interest" description="Disordered" evidence="2">
    <location>
        <begin position="582"/>
        <end position="601"/>
    </location>
</feature>
<feature type="region of interest" description="Disordered" evidence="2">
    <location>
        <begin position="328"/>
        <end position="365"/>
    </location>
</feature>
<feature type="compositionally biased region" description="Basic and acidic residues" evidence="2">
    <location>
        <begin position="481"/>
        <end position="494"/>
    </location>
</feature>
<sequence length="889" mass="98875">MRKLLLFIVLFCNFSNIANCQSKSDVEAVSLSLPIRNSLKFNRNLINPTFSFVRETNSSVSFYSKKQWVQFENAPSTYLMNYSSRVRENEAFAVGIFQQNYGLMTIFGGIMNFAHNIVLNQGNNLTFGLNMAVYQSGLNKGKIVSDDSELLSANYTSNFLLGLNPGINYGTEFLDLGLSINNLVLYNFGGGIIKEDPEKAIELHAMYTGYLYGNGFFGDSKFSGFLKTEIKKDKTVISGLAMLALKQGFWAQTGYNTLYGFSAGLGINLMPGVAIEYNFERGMGQVANMGGSHEFAIAYKFKNSNYYEEDESAFIDLSRSKTVKKHVGIESSPAGEEIEVSEKLPKGNSSSTEFSGTTAGNMKGNFAANSSEKLAAEDKEKFVTDPKGLAAEGDALQKKLAADSKVKPDAEGFKLKGASDKAQPEHAVSQKRAAQNVELEKKSAADSKVKAGAEGSKLKGASDKAQPEHAVSQKRAAQNVELEKKSAADSKVKAGAEGFKLKGASNKSQPEHAVSQKRAAQNVELEKKSAADSKVKAGADSLPIKDKTYKVIENDRGKESKLMAGSEAKSFKVDMLEKKTYENSKLKKDKEQSESGASLLEDEGVKTVKNISQYSTDLSKKQEDLLLQVREKVMDKQRDLDDLKQENQLSEKQIYKEPKAFKSVTDENNKLEALIAQLDKAEITQKDQIANLTNMYNQRLKKAGNGKDSLDMFYLEKINGLKAAQLKIQDEKTGLILNLENIKQATEIEKKNRIKRAVYQNDQNRYAQDVATLKSIKETTKSSSTPLTPKDFDFGESQTNMQVFKNIKNYQQGYYLVMAVHSSIEKRDKFLIKAFAAGCTNINFFYNVQTSRYYIYYQRFDDLDEAIMYLEAKEAKPYNGKMAIIKLEN</sequence>
<feature type="compositionally biased region" description="Basic and acidic residues" evidence="2">
    <location>
        <begin position="524"/>
        <end position="539"/>
    </location>
</feature>
<dbReference type="EMBL" id="CP096829">
    <property type="protein sequence ID" value="UPZ17846.1"/>
    <property type="molecule type" value="Genomic_DNA"/>
</dbReference>
<keyword evidence="5" id="KW-1185">Reference proteome</keyword>
<feature type="compositionally biased region" description="Basic and acidic residues" evidence="2">
    <location>
        <begin position="398"/>
        <end position="424"/>
    </location>
</feature>
<feature type="compositionally biased region" description="Basic and acidic residues" evidence="2">
    <location>
        <begin position="582"/>
        <end position="593"/>
    </location>
</feature>
<feature type="chain" id="PRO_5046721677" evidence="3">
    <location>
        <begin position="21"/>
        <end position="889"/>
    </location>
</feature>
<gene>
    <name evidence="4" type="ORF">M0M44_10965</name>
</gene>
<protein>
    <submittedName>
        <fullName evidence="4">PorP/SprF family type IX secretion system membrane protein</fullName>
    </submittedName>
</protein>
<feature type="region of interest" description="Disordered" evidence="2">
    <location>
        <begin position="398"/>
        <end position="539"/>
    </location>
</feature>
<dbReference type="NCBIfam" id="TIGR03519">
    <property type="entry name" value="T9SS_PorP_fam"/>
    <property type="match status" value="1"/>
</dbReference>
<keyword evidence="1" id="KW-0175">Coiled coil</keyword>
<reference evidence="4 5" key="1">
    <citation type="submission" date="2022-04" db="EMBL/GenBank/DDBJ databases">
        <authorList>
            <person name="Ra J.-S."/>
            <person name="Kim S.-B."/>
        </authorList>
    </citation>
    <scope>NUCLEOTIDE SEQUENCE [LARGE SCALE GENOMIC DNA]</scope>
    <source>
        <strain evidence="4 5">MMS21-Er5</strain>
    </source>
</reference>
<keyword evidence="3" id="KW-0732">Signal</keyword>
<organism evidence="4 5">
    <name type="scientific">Flavobacterium humidisoli</name>
    <dbReference type="NCBI Taxonomy" id="2937442"/>
    <lineage>
        <taxon>Bacteria</taxon>
        <taxon>Pseudomonadati</taxon>
        <taxon>Bacteroidota</taxon>
        <taxon>Flavobacteriia</taxon>
        <taxon>Flavobacteriales</taxon>
        <taxon>Flavobacteriaceae</taxon>
        <taxon>Flavobacterium</taxon>
    </lineage>
</organism>
<dbReference type="Proteomes" id="UP000829998">
    <property type="component" value="Chromosome"/>
</dbReference>
<evidence type="ECO:0000313" key="5">
    <source>
        <dbReference type="Proteomes" id="UP000829998"/>
    </source>
</evidence>
<proteinExistence type="predicted"/>
<feature type="compositionally biased region" description="Basic and acidic residues" evidence="2">
    <location>
        <begin position="438"/>
        <end position="467"/>
    </location>
</feature>
<dbReference type="RefSeq" id="WP_248729784.1">
    <property type="nucleotide sequence ID" value="NZ_CP096829.1"/>
</dbReference>
<evidence type="ECO:0000256" key="3">
    <source>
        <dbReference type="SAM" id="SignalP"/>
    </source>
</evidence>
<feature type="compositionally biased region" description="Polar residues" evidence="2">
    <location>
        <begin position="347"/>
        <end position="360"/>
    </location>
</feature>
<accession>A0ABY4M1X0</accession>
<dbReference type="Pfam" id="PF11751">
    <property type="entry name" value="PorP_SprF"/>
    <property type="match status" value="1"/>
</dbReference>
<evidence type="ECO:0000313" key="4">
    <source>
        <dbReference type="EMBL" id="UPZ17846.1"/>
    </source>
</evidence>
<feature type="signal peptide" evidence="3">
    <location>
        <begin position="1"/>
        <end position="20"/>
    </location>
</feature>
<evidence type="ECO:0000256" key="1">
    <source>
        <dbReference type="SAM" id="Coils"/>
    </source>
</evidence>
<feature type="coiled-coil region" evidence="1">
    <location>
        <begin position="626"/>
        <end position="684"/>
    </location>
</feature>
<evidence type="ECO:0000256" key="2">
    <source>
        <dbReference type="SAM" id="MobiDB-lite"/>
    </source>
</evidence>